<evidence type="ECO:0000256" key="5">
    <source>
        <dbReference type="ARBA" id="ARBA00022991"/>
    </source>
</evidence>
<dbReference type="SMART" id="SM00086">
    <property type="entry name" value="PAC"/>
    <property type="match status" value="2"/>
</dbReference>
<feature type="domain" description="PAS" evidence="7">
    <location>
        <begin position="78"/>
        <end position="124"/>
    </location>
</feature>
<dbReference type="InterPro" id="IPR000014">
    <property type="entry name" value="PAS"/>
</dbReference>
<evidence type="ECO:0000259" key="8">
    <source>
        <dbReference type="PROSITE" id="PS50113"/>
    </source>
</evidence>
<keyword evidence="1" id="KW-0600">Photoreceptor protein</keyword>
<dbReference type="InterPro" id="IPR001610">
    <property type="entry name" value="PAC"/>
</dbReference>
<keyword evidence="3" id="KW-0285">Flavoprotein</keyword>
<dbReference type="PROSITE" id="PS50113">
    <property type="entry name" value="PAC"/>
    <property type="match status" value="2"/>
</dbReference>
<dbReference type="Gene3D" id="3.30.450.20">
    <property type="entry name" value="PAS domain"/>
    <property type="match status" value="2"/>
</dbReference>
<dbReference type="InterPro" id="IPR000700">
    <property type="entry name" value="PAS-assoc_C"/>
</dbReference>
<dbReference type="SUPFAM" id="SSF55785">
    <property type="entry name" value="PYP-like sensor domain (PAS domain)"/>
    <property type="match status" value="2"/>
</dbReference>
<dbReference type="SMART" id="SM00091">
    <property type="entry name" value="PAS"/>
    <property type="match status" value="2"/>
</dbReference>
<keyword evidence="4" id="KW-0288">FMN</keyword>
<evidence type="ECO:0000256" key="4">
    <source>
        <dbReference type="ARBA" id="ARBA00022643"/>
    </source>
</evidence>
<dbReference type="InterPro" id="IPR035965">
    <property type="entry name" value="PAS-like_dom_sf"/>
</dbReference>
<evidence type="ECO:0000256" key="6">
    <source>
        <dbReference type="ARBA" id="ARBA00023170"/>
    </source>
</evidence>
<dbReference type="GO" id="GO:0005634">
    <property type="term" value="C:nucleus"/>
    <property type="evidence" value="ECO:0007669"/>
    <property type="project" value="TreeGrafter"/>
</dbReference>
<keyword evidence="6" id="KW-0675">Receptor</keyword>
<sequence length="414" mass="45160">MSQLESTSASAMDTAERLHLGGGSGGRQGSGFGNRRAPKLEDLVQSLSRAYNEKIGHALGQHQYNFVLSDPRLPDHPIVFASEGFLRMSGYEREEVIGRNCRFLQGPDTDRGTVVEIRDAIREERACQVRILNYTKQGIPFWNLFHMAPIFASDGRVMHYVGVQTPIADELASAAPNEDAVGEIAAQAVEGMQLREDEEDEATVNEAVKQKAALAVERVTGELTQSSRVSGDLVRNRSIGLSDCAANGVVSSSLMLSLTRIQQSLVLADPSLPDTPIVHASDVFCELTGYSREEVVGRNCRFLQGPGTDPEAVREIREAIEGERPCTVRILNYRKNNTAFWNHLHVAPVRSATGKVAYYVGVQLDVSDAEIPMRGDTLNAHAKQLSAVGVVRVAVRSLQGSGLRRTLRPPAQSS</sequence>
<reference evidence="9" key="1">
    <citation type="journal article" date="2016" name="Proc. Natl. Acad. Sci. U.S.A.">
        <title>Functional and topological diversity of LOV domain photoreceptors.</title>
        <authorList>
            <person name="Glantz S.T."/>
            <person name="Carpenter E.J."/>
            <person name="Melkonian M."/>
            <person name="Gardner K.H."/>
            <person name="Boyden E.S."/>
            <person name="Wong G.K."/>
            <person name="Chow B.Y."/>
        </authorList>
    </citation>
    <scope>NUCLEOTIDE SEQUENCE</scope>
    <source>
        <strain evidence="9">ORKS_2057521</strain>
    </source>
</reference>
<dbReference type="CDD" id="cd00130">
    <property type="entry name" value="PAS"/>
    <property type="match status" value="2"/>
</dbReference>
<feature type="domain" description="PAC" evidence="8">
    <location>
        <begin position="125"/>
        <end position="179"/>
    </location>
</feature>
<dbReference type="NCBIfam" id="TIGR00229">
    <property type="entry name" value="sensory_box"/>
    <property type="match status" value="2"/>
</dbReference>
<dbReference type="GO" id="GO:0009881">
    <property type="term" value="F:photoreceptor activity"/>
    <property type="evidence" value="ECO:0007669"/>
    <property type="project" value="UniProtKB-KW"/>
</dbReference>
<keyword evidence="2" id="KW-0716">Sensory transduction</keyword>
<feature type="domain" description="PAS" evidence="7">
    <location>
        <begin position="277"/>
        <end position="323"/>
    </location>
</feature>
<evidence type="ECO:0000259" key="7">
    <source>
        <dbReference type="PROSITE" id="PS50112"/>
    </source>
</evidence>
<evidence type="ECO:0000313" key="9">
    <source>
        <dbReference type="EMBL" id="AML78153.1"/>
    </source>
</evidence>
<evidence type="ECO:0000256" key="1">
    <source>
        <dbReference type="ARBA" id="ARBA00022543"/>
    </source>
</evidence>
<dbReference type="FunFam" id="3.30.450.20:FF:000211">
    <property type="entry name" value="Protein TWIN LOV 1"/>
    <property type="match status" value="1"/>
</dbReference>
<feature type="domain" description="PAC" evidence="8">
    <location>
        <begin position="324"/>
        <end position="378"/>
    </location>
</feature>
<dbReference type="EMBL" id="KU700360">
    <property type="protein sequence ID" value="AML78153.1"/>
    <property type="molecule type" value="mRNA"/>
</dbReference>
<dbReference type="PANTHER" id="PTHR47429">
    <property type="entry name" value="PROTEIN TWIN LOV 1"/>
    <property type="match status" value="1"/>
</dbReference>
<evidence type="ECO:0000256" key="2">
    <source>
        <dbReference type="ARBA" id="ARBA00022606"/>
    </source>
</evidence>
<dbReference type="PROSITE" id="PS50112">
    <property type="entry name" value="PAS"/>
    <property type="match status" value="2"/>
</dbReference>
<protein>
    <submittedName>
        <fullName evidence="9">Putative LOV domain-containing protein</fullName>
    </submittedName>
</protein>
<dbReference type="GO" id="GO:0009637">
    <property type="term" value="P:response to blue light"/>
    <property type="evidence" value="ECO:0007669"/>
    <property type="project" value="UniProtKB-ARBA"/>
</dbReference>
<dbReference type="PANTHER" id="PTHR47429:SF2">
    <property type="entry name" value="PROTEIN TWIN LOV 1"/>
    <property type="match status" value="1"/>
</dbReference>
<dbReference type="Pfam" id="PF13426">
    <property type="entry name" value="PAS_9"/>
    <property type="match status" value="2"/>
</dbReference>
<evidence type="ECO:0000256" key="3">
    <source>
        <dbReference type="ARBA" id="ARBA00022630"/>
    </source>
</evidence>
<accession>A0A126X0B3</accession>
<proteinExistence type="evidence at transcript level"/>
<organism evidence="9">
    <name type="scientific">Philonotis fontana</name>
    <dbReference type="NCBI Taxonomy" id="67415"/>
    <lineage>
        <taxon>Eukaryota</taxon>
        <taxon>Viridiplantae</taxon>
        <taxon>Streptophyta</taxon>
        <taxon>Embryophyta</taxon>
        <taxon>Bryophyta</taxon>
        <taxon>Bryophytina</taxon>
        <taxon>Bryopsida</taxon>
        <taxon>Bryidae</taxon>
        <taxon>Bryanae</taxon>
        <taxon>Bartramiales</taxon>
        <taxon>Bartramiaceae</taxon>
        <taxon>Philonotis</taxon>
    </lineage>
</organism>
<dbReference type="AlphaFoldDB" id="A0A126X0B3"/>
<name>A0A126X0B3_9BRYO</name>
<keyword evidence="5" id="KW-0157">Chromophore</keyword>